<name>A0A496PMJ0_9MICC</name>
<evidence type="ECO:0000313" key="3">
    <source>
        <dbReference type="Proteomes" id="UP000273119"/>
    </source>
</evidence>
<dbReference type="Pfam" id="PF17318">
    <property type="entry name" value="DUF5361"/>
    <property type="match status" value="1"/>
</dbReference>
<evidence type="ECO:0000256" key="1">
    <source>
        <dbReference type="SAM" id="MobiDB-lite"/>
    </source>
</evidence>
<evidence type="ECO:0000313" key="2">
    <source>
        <dbReference type="EMBL" id="RKW71745.1"/>
    </source>
</evidence>
<proteinExistence type="predicted"/>
<sequence>MRADFWRYYQLRWVGGRVAGWGLMEVADLAAHLPAESATKRALGGGWLLDEQLAALVADRLQVLIWQKTGDGQKGKNVPKPIPRPGFEDDSKGTIRGSRMSVREAERWAKRRRAAQERRAAVVPAADGLVEYTTRAGAVKRVTPAQAAAYERRRQ</sequence>
<dbReference type="Proteomes" id="UP000273119">
    <property type="component" value="Unassembled WGS sequence"/>
</dbReference>
<organism evidence="2 3">
    <name type="scientific">Galactobacter caseinivorans</name>
    <dbReference type="NCBI Taxonomy" id="2676123"/>
    <lineage>
        <taxon>Bacteria</taxon>
        <taxon>Bacillati</taxon>
        <taxon>Actinomycetota</taxon>
        <taxon>Actinomycetes</taxon>
        <taxon>Micrococcales</taxon>
        <taxon>Micrococcaceae</taxon>
        <taxon>Galactobacter</taxon>
    </lineage>
</organism>
<reference evidence="2 3" key="1">
    <citation type="submission" date="2018-07" db="EMBL/GenBank/DDBJ databases">
        <title>Arthrobacter sp. nov., isolated from raw cow's milk with high bacterial count.</title>
        <authorList>
            <person name="Hahne J."/>
            <person name="Isele D."/>
            <person name="Lipski A."/>
        </authorList>
    </citation>
    <scope>NUCLEOTIDE SEQUENCE [LARGE SCALE GENOMIC DNA]</scope>
    <source>
        <strain evidence="2 3">JZ R-183</strain>
    </source>
</reference>
<comment type="caution">
    <text evidence="2">The sequence shown here is derived from an EMBL/GenBank/DDBJ whole genome shotgun (WGS) entry which is preliminary data.</text>
</comment>
<dbReference type="EMBL" id="QQXL01000001">
    <property type="protein sequence ID" value="RKW71745.1"/>
    <property type="molecule type" value="Genomic_DNA"/>
</dbReference>
<keyword evidence="3" id="KW-1185">Reference proteome</keyword>
<protein>
    <submittedName>
        <fullName evidence="2">Uncharacterized protein</fullName>
    </submittedName>
</protein>
<accession>A0A496PMJ0</accession>
<dbReference type="AlphaFoldDB" id="A0A496PMJ0"/>
<dbReference type="InterPro" id="IPR035286">
    <property type="entry name" value="DUF5361"/>
</dbReference>
<gene>
    <name evidence="2" type="ORF">DWQ67_02655</name>
</gene>
<feature type="region of interest" description="Disordered" evidence="1">
    <location>
        <begin position="71"/>
        <end position="102"/>
    </location>
</feature>